<evidence type="ECO:0000256" key="3">
    <source>
        <dbReference type="RuleBase" id="RU000363"/>
    </source>
</evidence>
<dbReference type="Proteomes" id="UP000241639">
    <property type="component" value="Unassembled WGS sequence"/>
</dbReference>
<evidence type="ECO:0008006" key="6">
    <source>
        <dbReference type="Google" id="ProtNLM"/>
    </source>
</evidence>
<proteinExistence type="inferred from homology"/>
<organism evidence="4 5">
    <name type="scientific">Desmospora activa DSM 45169</name>
    <dbReference type="NCBI Taxonomy" id="1121389"/>
    <lineage>
        <taxon>Bacteria</taxon>
        <taxon>Bacillati</taxon>
        <taxon>Bacillota</taxon>
        <taxon>Bacilli</taxon>
        <taxon>Bacillales</taxon>
        <taxon>Thermoactinomycetaceae</taxon>
        <taxon>Desmospora</taxon>
    </lineage>
</organism>
<dbReference type="InterPro" id="IPR002347">
    <property type="entry name" value="SDR_fam"/>
</dbReference>
<dbReference type="GO" id="GO:0016020">
    <property type="term" value="C:membrane"/>
    <property type="evidence" value="ECO:0007669"/>
    <property type="project" value="TreeGrafter"/>
</dbReference>
<evidence type="ECO:0000256" key="1">
    <source>
        <dbReference type="ARBA" id="ARBA00006484"/>
    </source>
</evidence>
<dbReference type="PANTHER" id="PTHR44196">
    <property type="entry name" value="DEHYDROGENASE/REDUCTASE SDR FAMILY MEMBER 7B"/>
    <property type="match status" value="1"/>
</dbReference>
<reference evidence="4 5" key="1">
    <citation type="submission" date="2018-04" db="EMBL/GenBank/DDBJ databases">
        <title>Genomic Encyclopedia of Archaeal and Bacterial Type Strains, Phase II (KMG-II): from individual species to whole genera.</title>
        <authorList>
            <person name="Goeker M."/>
        </authorList>
    </citation>
    <scope>NUCLEOTIDE SEQUENCE [LARGE SCALE GENOMIC DNA]</scope>
    <source>
        <strain evidence="4 5">DSM 45169</strain>
    </source>
</reference>
<dbReference type="AlphaFoldDB" id="A0A2T4ZB99"/>
<evidence type="ECO:0000313" key="5">
    <source>
        <dbReference type="Proteomes" id="UP000241639"/>
    </source>
</evidence>
<dbReference type="PRINTS" id="PR00080">
    <property type="entry name" value="SDRFAMILY"/>
</dbReference>
<dbReference type="Pfam" id="PF00106">
    <property type="entry name" value="adh_short"/>
    <property type="match status" value="1"/>
</dbReference>
<accession>A0A2T4ZB99</accession>
<evidence type="ECO:0000313" key="4">
    <source>
        <dbReference type="EMBL" id="PTM59169.1"/>
    </source>
</evidence>
<dbReference type="CDD" id="cd05233">
    <property type="entry name" value="SDR_c"/>
    <property type="match status" value="1"/>
</dbReference>
<gene>
    <name evidence="4" type="ORF">C8J48_1772</name>
</gene>
<keyword evidence="2" id="KW-0560">Oxidoreductase</keyword>
<dbReference type="InterPro" id="IPR020904">
    <property type="entry name" value="Sc_DH/Rdtase_CS"/>
</dbReference>
<dbReference type="RefSeq" id="WP_170105303.1">
    <property type="nucleotide sequence ID" value="NZ_PZZP01000001.1"/>
</dbReference>
<sequence>MSQRNILITGASSGIGAEIARQLVQKGDFPLLVARDEAKLQQLRQDLGCGAAFTCDVTCTEEVNRLADCIYQRYGGVDVLINNAGYGKFGGSMEVSTTDYVGMIETNYLGAVRMTRALLPQLLQRNGKIINIASIAGLTGIPNLAAYCASKFALIGYSESLQLEFAPRIQVGVLCPGPVQTPFFQGEDPASCFPPLILGRLLDTETVARHAVRLMERPRIKIIPAGMRWAMHLRHFSPQLYRWVLKRMYDSFAQKRPVQLKQEERIP</sequence>
<dbReference type="PANTHER" id="PTHR44196:SF1">
    <property type="entry name" value="DEHYDROGENASE_REDUCTASE SDR FAMILY MEMBER 7B"/>
    <property type="match status" value="1"/>
</dbReference>
<dbReference type="GO" id="GO:0016491">
    <property type="term" value="F:oxidoreductase activity"/>
    <property type="evidence" value="ECO:0007669"/>
    <property type="project" value="UniProtKB-KW"/>
</dbReference>
<name>A0A2T4ZB99_9BACL</name>
<dbReference type="SUPFAM" id="SSF51735">
    <property type="entry name" value="NAD(P)-binding Rossmann-fold domains"/>
    <property type="match status" value="1"/>
</dbReference>
<dbReference type="InterPro" id="IPR036291">
    <property type="entry name" value="NAD(P)-bd_dom_sf"/>
</dbReference>
<comment type="similarity">
    <text evidence="1 3">Belongs to the short-chain dehydrogenases/reductases (SDR) family.</text>
</comment>
<keyword evidence="5" id="KW-1185">Reference proteome</keyword>
<dbReference type="EMBL" id="PZZP01000001">
    <property type="protein sequence ID" value="PTM59169.1"/>
    <property type="molecule type" value="Genomic_DNA"/>
</dbReference>
<evidence type="ECO:0000256" key="2">
    <source>
        <dbReference type="ARBA" id="ARBA00023002"/>
    </source>
</evidence>
<comment type="caution">
    <text evidence="4">The sequence shown here is derived from an EMBL/GenBank/DDBJ whole genome shotgun (WGS) entry which is preliminary data.</text>
</comment>
<protein>
    <recommendedName>
        <fullName evidence="6">Short-subunit dehydrogenase</fullName>
    </recommendedName>
</protein>
<dbReference type="Gene3D" id="3.40.50.720">
    <property type="entry name" value="NAD(P)-binding Rossmann-like Domain"/>
    <property type="match status" value="1"/>
</dbReference>
<dbReference type="PRINTS" id="PR00081">
    <property type="entry name" value="GDHRDH"/>
</dbReference>
<dbReference type="PROSITE" id="PS00061">
    <property type="entry name" value="ADH_SHORT"/>
    <property type="match status" value="1"/>
</dbReference>